<evidence type="ECO:0000256" key="1">
    <source>
        <dbReference type="SAM" id="MobiDB-lite"/>
    </source>
</evidence>
<feature type="region of interest" description="Disordered" evidence="1">
    <location>
        <begin position="1"/>
        <end position="72"/>
    </location>
</feature>
<keyword evidence="3" id="KW-1185">Reference proteome</keyword>
<evidence type="ECO:0000313" key="2">
    <source>
        <dbReference type="EMBL" id="CAG9565080.1"/>
    </source>
</evidence>
<accession>A0A8J2QLV8</accession>
<name>A0A8J2QLV8_9NEOP</name>
<sequence>MNKRPEAARRGGGARWVSEPKSKTGFRAIPGDFMVIRATGQKKKPSPRGHSGELTGWSQGPKPRSLRAKGFH</sequence>
<reference evidence="2" key="1">
    <citation type="submission" date="2021-09" db="EMBL/GenBank/DDBJ databases">
        <authorList>
            <person name="Martin H S."/>
        </authorList>
    </citation>
    <scope>NUCLEOTIDE SEQUENCE</scope>
</reference>
<comment type="caution">
    <text evidence="2">The sequence shown here is derived from an EMBL/GenBank/DDBJ whole genome shotgun (WGS) entry which is preliminary data.</text>
</comment>
<dbReference type="AlphaFoldDB" id="A0A8J2QLV8"/>
<dbReference type="EMBL" id="CAKASE010000052">
    <property type="protein sequence ID" value="CAG9565080.1"/>
    <property type="molecule type" value="Genomic_DNA"/>
</dbReference>
<dbReference type="Proteomes" id="UP000789524">
    <property type="component" value="Unassembled WGS sequence"/>
</dbReference>
<protein>
    <submittedName>
        <fullName evidence="2">(African queen) hypothetical protein</fullName>
    </submittedName>
</protein>
<gene>
    <name evidence="2" type="ORF">DCHRY22_LOCUS5986</name>
</gene>
<organism evidence="2 3">
    <name type="scientific">Danaus chrysippus</name>
    <name type="common">African queen</name>
    <dbReference type="NCBI Taxonomy" id="151541"/>
    <lineage>
        <taxon>Eukaryota</taxon>
        <taxon>Metazoa</taxon>
        <taxon>Ecdysozoa</taxon>
        <taxon>Arthropoda</taxon>
        <taxon>Hexapoda</taxon>
        <taxon>Insecta</taxon>
        <taxon>Pterygota</taxon>
        <taxon>Neoptera</taxon>
        <taxon>Endopterygota</taxon>
        <taxon>Lepidoptera</taxon>
        <taxon>Glossata</taxon>
        <taxon>Ditrysia</taxon>
        <taxon>Papilionoidea</taxon>
        <taxon>Nymphalidae</taxon>
        <taxon>Danainae</taxon>
        <taxon>Danaini</taxon>
        <taxon>Danaina</taxon>
        <taxon>Danaus</taxon>
        <taxon>Anosia</taxon>
    </lineage>
</organism>
<evidence type="ECO:0000313" key="3">
    <source>
        <dbReference type="Proteomes" id="UP000789524"/>
    </source>
</evidence>
<proteinExistence type="predicted"/>